<sequence length="116" mass="12746">MRAVASICARSAIECPLTNQVARTDTGYVTIFARAGVFSSTLGRSNPDKPAHAFTLHFARLDRDPALGAIRLVERVYATKMRCLQYKCSGRADRRVQQGSEAIDVIGGFRSVKRLS</sequence>
<name>A4JD58_BURVG</name>
<accession>A4JD58</accession>
<dbReference type="Proteomes" id="UP000002287">
    <property type="component" value="Chromosome 1"/>
</dbReference>
<dbReference type="EMBL" id="CP000614">
    <property type="protein sequence ID" value="ABO54211.1"/>
    <property type="molecule type" value="Genomic_DNA"/>
</dbReference>
<proteinExistence type="predicted"/>
<organism evidence="1 2">
    <name type="scientific">Burkholderia vietnamiensis (strain G4 / LMG 22486)</name>
    <name type="common">Burkholderia cepacia (strain R1808)</name>
    <dbReference type="NCBI Taxonomy" id="269482"/>
    <lineage>
        <taxon>Bacteria</taxon>
        <taxon>Pseudomonadati</taxon>
        <taxon>Pseudomonadota</taxon>
        <taxon>Betaproteobacteria</taxon>
        <taxon>Burkholderiales</taxon>
        <taxon>Burkholderiaceae</taxon>
        <taxon>Burkholderia</taxon>
        <taxon>Burkholderia cepacia complex</taxon>
    </lineage>
</organism>
<dbReference type="AlphaFoldDB" id="A4JD58"/>
<dbReference type="KEGG" id="bvi:Bcep1808_1200"/>
<evidence type="ECO:0000313" key="1">
    <source>
        <dbReference type="EMBL" id="ABO54211.1"/>
    </source>
</evidence>
<dbReference type="HOGENOM" id="CLU_2092250_0_0_4"/>
<gene>
    <name evidence="1" type="ordered locus">Bcep1808_1200</name>
</gene>
<reference evidence="2" key="1">
    <citation type="submission" date="2007-03" db="EMBL/GenBank/DDBJ databases">
        <title>Complete sequence of chromosome 1 of Burkholderia vietnamiensis G4.</title>
        <authorList>
            <consortium name="US DOE Joint Genome Institute"/>
            <person name="Copeland A."/>
            <person name="Lucas S."/>
            <person name="Lapidus A."/>
            <person name="Barry K."/>
            <person name="Detter J.C."/>
            <person name="Glavina del Rio T."/>
            <person name="Hammon N."/>
            <person name="Israni S."/>
            <person name="Dalin E."/>
            <person name="Tice H."/>
            <person name="Pitluck S."/>
            <person name="Chain P."/>
            <person name="Malfatti S."/>
            <person name="Shin M."/>
            <person name="Vergez L."/>
            <person name="Schmutz J."/>
            <person name="Larimer F."/>
            <person name="Land M."/>
            <person name="Hauser L."/>
            <person name="Kyrpides N."/>
            <person name="Tiedje J."/>
            <person name="Richardson P."/>
        </authorList>
    </citation>
    <scope>NUCLEOTIDE SEQUENCE [LARGE SCALE GENOMIC DNA]</scope>
    <source>
        <strain evidence="2">G4 / LMG 22486</strain>
    </source>
</reference>
<evidence type="ECO:0000313" key="2">
    <source>
        <dbReference type="Proteomes" id="UP000002287"/>
    </source>
</evidence>
<protein>
    <submittedName>
        <fullName evidence="1">Uncharacterized protein</fullName>
    </submittedName>
</protein>